<keyword evidence="1" id="KW-1133">Transmembrane helix</keyword>
<protein>
    <submittedName>
        <fullName evidence="3">Uncharacterized protein</fullName>
    </submittedName>
</protein>
<reference evidence="2 4" key="1">
    <citation type="submission" date="2017-05" db="EMBL/GenBank/DDBJ databases">
        <title>Whole genome sequencing of Proteus mirabilis AR_0155.</title>
        <authorList>
            <person name="Conlan S."/>
            <person name="Thomas P.J."/>
            <person name="Mullikin J."/>
            <person name="Frank K.M."/>
            <person name="Segre J.A."/>
        </authorList>
    </citation>
    <scope>NUCLEOTIDE SEQUENCE [LARGE SCALE GENOMIC DNA]</scope>
    <source>
        <strain evidence="2 4">AR_0155</strain>
    </source>
</reference>
<accession>A0A1Z1STU3</accession>
<dbReference type="Proteomes" id="UP000195540">
    <property type="component" value="Chromosome"/>
</dbReference>
<dbReference type="Proteomes" id="UP000254191">
    <property type="component" value="Unassembled WGS sequence"/>
</dbReference>
<proteinExistence type="predicted"/>
<evidence type="ECO:0000256" key="1">
    <source>
        <dbReference type="SAM" id="Phobius"/>
    </source>
</evidence>
<feature type="transmembrane region" description="Helical" evidence="1">
    <location>
        <begin position="44"/>
        <end position="62"/>
    </location>
</feature>
<keyword evidence="1" id="KW-0472">Membrane</keyword>
<keyword evidence="1" id="KW-0812">Transmembrane</keyword>
<evidence type="ECO:0000313" key="2">
    <source>
        <dbReference type="EMBL" id="ARX33945.1"/>
    </source>
</evidence>
<evidence type="ECO:0000313" key="3">
    <source>
        <dbReference type="EMBL" id="SUC39391.1"/>
    </source>
</evidence>
<sequence>MDSEDVWFYFLMCYFHEHYSELISVIFIISFIGIIWGIIHEMRWLSVFFTLPLLIFVVGLIFSNS</sequence>
<organism evidence="3 5">
    <name type="scientific">Proteus mirabilis</name>
    <dbReference type="NCBI Taxonomy" id="584"/>
    <lineage>
        <taxon>Bacteria</taxon>
        <taxon>Pseudomonadati</taxon>
        <taxon>Pseudomonadota</taxon>
        <taxon>Gammaproteobacteria</taxon>
        <taxon>Enterobacterales</taxon>
        <taxon>Morganellaceae</taxon>
        <taxon>Proteus</taxon>
    </lineage>
</organism>
<reference evidence="3 5" key="2">
    <citation type="submission" date="2018-06" db="EMBL/GenBank/DDBJ databases">
        <authorList>
            <consortium name="Pathogen Informatics"/>
            <person name="Doyle S."/>
        </authorList>
    </citation>
    <scope>NUCLEOTIDE SEQUENCE [LARGE SCALE GENOMIC DNA]</scope>
    <source>
        <strain evidence="3 5">NCTC11938</strain>
    </source>
</reference>
<evidence type="ECO:0000313" key="4">
    <source>
        <dbReference type="Proteomes" id="UP000195540"/>
    </source>
</evidence>
<name>A0A1Z1STU3_PROMI</name>
<evidence type="ECO:0000313" key="5">
    <source>
        <dbReference type="Proteomes" id="UP000254191"/>
    </source>
</evidence>
<dbReference type="EMBL" id="CP021694">
    <property type="protein sequence ID" value="ARX33945.1"/>
    <property type="molecule type" value="Genomic_DNA"/>
</dbReference>
<dbReference type="AlphaFoldDB" id="A0A1Z1STU3"/>
<dbReference type="EMBL" id="UGTS01000006">
    <property type="protein sequence ID" value="SUC39391.1"/>
    <property type="molecule type" value="Genomic_DNA"/>
</dbReference>
<gene>
    <name evidence="2" type="ORF">AM402_07200</name>
    <name evidence="3" type="ORF">NCTC11938_03681</name>
</gene>
<feature type="transmembrane region" description="Helical" evidence="1">
    <location>
        <begin position="20"/>
        <end position="39"/>
    </location>
</feature>
<dbReference type="KEGG" id="pvl:AOB99_12415"/>